<dbReference type="SUPFAM" id="SSF160379">
    <property type="entry name" value="SP0830-like"/>
    <property type="match status" value="1"/>
</dbReference>
<protein>
    <submittedName>
        <fullName evidence="1">DUF1697 domain-containing protein</fullName>
    </submittedName>
</protein>
<evidence type="ECO:0000313" key="1">
    <source>
        <dbReference type="EMBL" id="MCK9792290.1"/>
    </source>
</evidence>
<proteinExistence type="predicted"/>
<evidence type="ECO:0000313" key="2">
    <source>
        <dbReference type="Proteomes" id="UP001651050"/>
    </source>
</evidence>
<dbReference type="InterPro" id="IPR012545">
    <property type="entry name" value="DUF1697"/>
</dbReference>
<name>A0ABT0IYG3_9MICO</name>
<dbReference type="RefSeq" id="WP_416342166.1">
    <property type="nucleotide sequence ID" value="NZ_JALQCY010000001.1"/>
</dbReference>
<keyword evidence="2" id="KW-1185">Reference proteome</keyword>
<reference evidence="1 2" key="1">
    <citation type="submission" date="2022-02" db="EMBL/GenBank/DDBJ databases">
        <title>The car tank lid bacteriome: a reservoir of bacteria with potential in bioremediation of fuel.</title>
        <authorList>
            <person name="Vidal-Verdu A."/>
            <person name="Gomez-Martinez D."/>
            <person name="Latorre-Perez A."/>
            <person name="Pereto J."/>
            <person name="Porcar M."/>
        </authorList>
    </citation>
    <scope>NUCLEOTIDE SEQUENCE [LARGE SCALE GENOMIC DNA]</scope>
    <source>
        <strain evidence="1 2">4D.3</strain>
    </source>
</reference>
<organism evidence="1 2">
    <name type="scientific">Isoptericola peretonis</name>
    <dbReference type="NCBI Taxonomy" id="2918523"/>
    <lineage>
        <taxon>Bacteria</taxon>
        <taxon>Bacillati</taxon>
        <taxon>Actinomycetota</taxon>
        <taxon>Actinomycetes</taxon>
        <taxon>Micrococcales</taxon>
        <taxon>Promicromonosporaceae</taxon>
        <taxon>Isoptericola</taxon>
    </lineage>
</organism>
<dbReference type="Pfam" id="PF08002">
    <property type="entry name" value="DUF1697"/>
    <property type="match status" value="1"/>
</dbReference>
<dbReference type="Proteomes" id="UP001651050">
    <property type="component" value="Unassembled WGS sequence"/>
</dbReference>
<sequence>MTFTHAAFYRAMNLGHRGSPVRAELETALLEAGARAVRSFQTNGTVLLDLGDAPDDDAADRVVRDAAPRLAERSAYTHVALVRSLGDVAAAIDGDPFALTRDERTYRETLTFVDGGEPLPVDLPWTDPRDLLDLVAARPGVVLGVVRGGPGSGGDPNSAVERFTGGVASTRTLGTVRRLLAAAARA</sequence>
<gene>
    <name evidence="1" type="ORF">M1843_00830</name>
</gene>
<dbReference type="EMBL" id="JALQCY010000001">
    <property type="protein sequence ID" value="MCK9792290.1"/>
    <property type="molecule type" value="Genomic_DNA"/>
</dbReference>
<comment type="caution">
    <text evidence="1">The sequence shown here is derived from an EMBL/GenBank/DDBJ whole genome shotgun (WGS) entry which is preliminary data.</text>
</comment>
<accession>A0ABT0IYG3</accession>